<name>A0A1E2RXZ6_9HYPH</name>
<evidence type="ECO:0000313" key="2">
    <source>
        <dbReference type="Proteomes" id="UP000095087"/>
    </source>
</evidence>
<sequence length="396" mass="43636">MVGGGIKPQSTHPDPAKAEELNLLWEHWTPQADADGGLDFNGLLGLAVRGMVIDGESFCSFGFENGQLKLRLIDPDQIDSSRDQQLTGGANIIQGIELDRSGRRLAYHLFRDRIGLGFAWSQERVRLPASEVLHLFNPIVAGQLRGLSWFAPVLLRLADLDTAHDAQLVRQKIAALLTGFIIDMEGTGGSLAESVADSFAETSLEPGEMRVLKSGQDVRFSEPAKVGAEVIDFLKITAREIAAGLGLPYEVLTGDLSDVNYSSIRAGLVEWRRQVDALQRNVIIHKFCRPIWRRFITTAILTGQIDAPGFERNPEPYLSANWLTRRFDWVDPKKDVEAEIAAINAGLMSRRQAVAGRGIDIEDLDREIAADRDRAKDLKLAFGGEPTASDKEVDDV</sequence>
<dbReference type="GO" id="GO:0019068">
    <property type="term" value="P:virion assembly"/>
    <property type="evidence" value="ECO:0007669"/>
    <property type="project" value="InterPro"/>
</dbReference>
<dbReference type="EMBL" id="MASI01000004">
    <property type="protein sequence ID" value="ODA67107.1"/>
    <property type="molecule type" value="Genomic_DNA"/>
</dbReference>
<proteinExistence type="predicted"/>
<dbReference type="AlphaFoldDB" id="A0A1E2RXZ6"/>
<dbReference type="PATRIC" id="fig|1177755.3.peg.1856"/>
<dbReference type="Pfam" id="PF05136">
    <property type="entry name" value="Phage_portal_2"/>
    <property type="match status" value="1"/>
</dbReference>
<dbReference type="Proteomes" id="UP000095087">
    <property type="component" value="Unassembled WGS sequence"/>
</dbReference>
<dbReference type="GO" id="GO:0005198">
    <property type="term" value="F:structural molecule activity"/>
    <property type="evidence" value="ECO:0007669"/>
    <property type="project" value="InterPro"/>
</dbReference>
<evidence type="ECO:0000313" key="1">
    <source>
        <dbReference type="EMBL" id="ODA67107.1"/>
    </source>
</evidence>
<dbReference type="NCBIfam" id="TIGR01539">
    <property type="entry name" value="portal_lambda"/>
    <property type="match status" value="1"/>
</dbReference>
<organism evidence="1 2">
    <name type="scientific">Methyloligella halotolerans</name>
    <dbReference type="NCBI Taxonomy" id="1177755"/>
    <lineage>
        <taxon>Bacteria</taxon>
        <taxon>Pseudomonadati</taxon>
        <taxon>Pseudomonadota</taxon>
        <taxon>Alphaproteobacteria</taxon>
        <taxon>Hyphomicrobiales</taxon>
        <taxon>Hyphomicrobiaceae</taxon>
        <taxon>Methyloligella</taxon>
    </lineage>
</organism>
<keyword evidence="2" id="KW-1185">Reference proteome</keyword>
<accession>A0A1E2RXZ6</accession>
<reference evidence="1 2" key="1">
    <citation type="submission" date="2016-07" db="EMBL/GenBank/DDBJ databases">
        <title>Draft genome sequence of Methyloligella halotolerans C2T (VKM B-2706T=CCUG 61687T=DSM 25045T), a halotolerant polyhydroxybutyrate accumulating methylotroph.</title>
        <authorList>
            <person name="Vasilenko O.V."/>
            <person name="Doronina N.V."/>
            <person name="Poroshina M.N."/>
            <person name="Tarlachkov S.V."/>
            <person name="Trotsenko Y.A."/>
        </authorList>
    </citation>
    <scope>NUCLEOTIDE SEQUENCE [LARGE SCALE GENOMIC DNA]</scope>
    <source>
        <strain evidence="1 2">VKM B-2706</strain>
    </source>
</reference>
<protein>
    <submittedName>
        <fullName evidence="1">Phage portal protein, lambda family</fullName>
    </submittedName>
</protein>
<gene>
    <name evidence="1" type="ORF">A7A08_01853</name>
</gene>
<dbReference type="InterPro" id="IPR006429">
    <property type="entry name" value="Phage_lambda_portal"/>
</dbReference>
<comment type="caution">
    <text evidence="1">The sequence shown here is derived from an EMBL/GenBank/DDBJ whole genome shotgun (WGS) entry which is preliminary data.</text>
</comment>
<dbReference type="STRING" id="1177755.A7A08_01853"/>